<evidence type="ECO:0000256" key="2">
    <source>
        <dbReference type="ARBA" id="ARBA00004541"/>
    </source>
</evidence>
<feature type="transmembrane region" description="Helical" evidence="22">
    <location>
        <begin position="532"/>
        <end position="553"/>
    </location>
</feature>
<dbReference type="Gene3D" id="1.20.5.340">
    <property type="match status" value="1"/>
</dbReference>
<dbReference type="GO" id="GO:0050982">
    <property type="term" value="P:detection of mechanical stimulus"/>
    <property type="evidence" value="ECO:0007669"/>
    <property type="project" value="TreeGrafter"/>
</dbReference>
<dbReference type="Gene3D" id="1.10.287.70">
    <property type="match status" value="1"/>
</dbReference>
<keyword evidence="14" id="KW-1015">Disulfide bond</keyword>
<keyword evidence="17 19" id="KW-0407">Ion channel</keyword>
<evidence type="ECO:0000256" key="15">
    <source>
        <dbReference type="ARBA" id="ARBA00023180"/>
    </source>
</evidence>
<comment type="similarity">
    <text evidence="4">Belongs to the polycystin family.</text>
</comment>
<dbReference type="InterPro" id="IPR051223">
    <property type="entry name" value="Polycystin"/>
</dbReference>
<dbReference type="PROSITE" id="PS50222">
    <property type="entry name" value="EF_HAND_2"/>
    <property type="match status" value="1"/>
</dbReference>
<evidence type="ECO:0000256" key="22">
    <source>
        <dbReference type="SAM" id="Phobius"/>
    </source>
</evidence>
<feature type="binding site" evidence="19">
    <location>
        <position position="644"/>
    </location>
    <ligand>
        <name>Ca(2+)</name>
        <dbReference type="ChEBI" id="CHEBI:29108"/>
        <label>2</label>
    </ligand>
</feature>
<evidence type="ECO:0000256" key="17">
    <source>
        <dbReference type="ARBA" id="ARBA00023303"/>
    </source>
</evidence>
<dbReference type="PROSITE" id="PS00018">
    <property type="entry name" value="EF_HAND_1"/>
    <property type="match status" value="1"/>
</dbReference>
<evidence type="ECO:0000256" key="3">
    <source>
        <dbReference type="ARBA" id="ARBA00004651"/>
    </source>
</evidence>
<keyword evidence="6" id="KW-1003">Cell membrane</keyword>
<comment type="subcellular location">
    <subcellularLocation>
        <location evidence="3">Cell membrane</location>
        <topology evidence="3">Multi-pass membrane protein</topology>
    </subcellularLocation>
    <subcellularLocation>
        <location evidence="1">Cell projection</location>
        <location evidence="1">Cilium</location>
    </subcellularLocation>
    <subcellularLocation>
        <location evidence="2">Cytoplasmic vesicle</location>
    </subcellularLocation>
</comment>
<keyword evidence="8 22" id="KW-0812">Transmembrane</keyword>
<dbReference type="PANTHER" id="PTHR10877">
    <property type="entry name" value="POLYCYSTIN FAMILY MEMBER"/>
    <property type="match status" value="1"/>
</dbReference>
<dbReference type="Gene3D" id="1.10.238.10">
    <property type="entry name" value="EF-hand"/>
    <property type="match status" value="1"/>
</dbReference>
<dbReference type="SUPFAM" id="SSF47473">
    <property type="entry name" value="EF-hand"/>
    <property type="match status" value="1"/>
</dbReference>
<keyword evidence="5" id="KW-0813">Transport</keyword>
<evidence type="ECO:0000256" key="12">
    <source>
        <dbReference type="ARBA" id="ARBA00023065"/>
    </source>
</evidence>
<feature type="region of interest" description="Disordered" evidence="21">
    <location>
        <begin position="673"/>
        <end position="712"/>
    </location>
</feature>
<dbReference type="GO" id="GO:0031410">
    <property type="term" value="C:cytoplasmic vesicle"/>
    <property type="evidence" value="ECO:0007669"/>
    <property type="project" value="UniProtKB-SubCell"/>
</dbReference>
<dbReference type="SMART" id="SM00054">
    <property type="entry name" value="EFh"/>
    <property type="match status" value="2"/>
</dbReference>
<evidence type="ECO:0000256" key="18">
    <source>
        <dbReference type="ARBA" id="ARBA00023329"/>
    </source>
</evidence>
<dbReference type="GO" id="GO:0005929">
    <property type="term" value="C:cilium"/>
    <property type="evidence" value="ECO:0007669"/>
    <property type="project" value="UniProtKB-SubCell"/>
</dbReference>
<evidence type="ECO:0000256" key="6">
    <source>
        <dbReference type="ARBA" id="ARBA00022475"/>
    </source>
</evidence>
<dbReference type="CDD" id="cd00051">
    <property type="entry name" value="EFh"/>
    <property type="match status" value="1"/>
</dbReference>
<evidence type="ECO:0000256" key="21">
    <source>
        <dbReference type="SAM" id="MobiDB-lite"/>
    </source>
</evidence>
<dbReference type="SUPFAM" id="SSF81324">
    <property type="entry name" value="Voltage-gated potassium channels"/>
    <property type="match status" value="1"/>
</dbReference>
<keyword evidence="19" id="KW-0479">Metal-binding</keyword>
<gene>
    <name evidence="24" type="ORF">SPHA_42247</name>
</gene>
<dbReference type="PANTHER" id="PTHR10877:SF183">
    <property type="entry name" value="AT14535P-RELATED"/>
    <property type="match status" value="1"/>
</dbReference>
<evidence type="ECO:0000256" key="14">
    <source>
        <dbReference type="ARBA" id="ARBA00023157"/>
    </source>
</evidence>
<dbReference type="InterPro" id="IPR011992">
    <property type="entry name" value="EF-hand-dom_pair"/>
</dbReference>
<evidence type="ECO:0000256" key="4">
    <source>
        <dbReference type="ARBA" id="ARBA00007200"/>
    </source>
</evidence>
<evidence type="ECO:0000313" key="24">
    <source>
        <dbReference type="EMBL" id="CAE1280320.1"/>
    </source>
</evidence>
<feature type="disulfide bond" evidence="20">
    <location>
        <begin position="200"/>
        <end position="213"/>
    </location>
</feature>
<dbReference type="Pfam" id="PF08016">
    <property type="entry name" value="PKD_channel"/>
    <property type="match status" value="1"/>
</dbReference>
<keyword evidence="7 19" id="KW-0107">Calcium channel</keyword>
<comment type="caution">
    <text evidence="24">The sequence shown here is derived from an EMBL/GenBank/DDBJ whole genome shotgun (WGS) entry which is preliminary data.</text>
</comment>
<dbReference type="AlphaFoldDB" id="A0A812CUK4"/>
<keyword evidence="25" id="KW-1185">Reference proteome</keyword>
<keyword evidence="15" id="KW-0325">Glycoprotein</keyword>
<reference evidence="24" key="1">
    <citation type="submission" date="2021-01" db="EMBL/GenBank/DDBJ databases">
        <authorList>
            <person name="Li R."/>
            <person name="Bekaert M."/>
        </authorList>
    </citation>
    <scope>NUCLEOTIDE SEQUENCE</scope>
    <source>
        <strain evidence="24">Farmed</strain>
    </source>
</reference>
<dbReference type="InterPro" id="IPR002048">
    <property type="entry name" value="EF_hand_dom"/>
</dbReference>
<evidence type="ECO:0000256" key="19">
    <source>
        <dbReference type="PIRSR" id="PIRSR603915-1"/>
    </source>
</evidence>
<dbReference type="GO" id="GO:0005262">
    <property type="term" value="F:calcium channel activity"/>
    <property type="evidence" value="ECO:0007669"/>
    <property type="project" value="UniProtKB-KW"/>
</dbReference>
<evidence type="ECO:0000256" key="13">
    <source>
        <dbReference type="ARBA" id="ARBA00023136"/>
    </source>
</evidence>
<protein>
    <submittedName>
        <fullName evidence="24">PKD2</fullName>
    </submittedName>
</protein>
<evidence type="ECO:0000256" key="5">
    <source>
        <dbReference type="ARBA" id="ARBA00022448"/>
    </source>
</evidence>
<feature type="binding site" evidence="19">
    <location>
        <position position="642"/>
    </location>
    <ligand>
        <name>Ca(2+)</name>
        <dbReference type="ChEBI" id="CHEBI:29108"/>
        <label>2</label>
    </ligand>
</feature>
<dbReference type="EMBL" id="CAHIKZ030002057">
    <property type="protein sequence ID" value="CAE1280320.1"/>
    <property type="molecule type" value="Genomic_DNA"/>
</dbReference>
<feature type="compositionally biased region" description="Polar residues" evidence="21">
    <location>
        <begin position="682"/>
        <end position="691"/>
    </location>
</feature>
<keyword evidence="10 22" id="KW-1133">Transmembrane helix</keyword>
<dbReference type="GO" id="GO:0005509">
    <property type="term" value="F:calcium ion binding"/>
    <property type="evidence" value="ECO:0007669"/>
    <property type="project" value="InterPro"/>
</dbReference>
<dbReference type="InterPro" id="IPR003915">
    <property type="entry name" value="PKD_2"/>
</dbReference>
<dbReference type="Proteomes" id="UP000597762">
    <property type="component" value="Unassembled WGS sequence"/>
</dbReference>
<dbReference type="FunFam" id="1.20.5.340:FF:000020">
    <property type="entry name" value="polycystin-2 isoform X1"/>
    <property type="match status" value="1"/>
</dbReference>
<feature type="binding site" evidence="19">
    <location>
        <position position="651"/>
    </location>
    <ligand>
        <name>Ca(2+)</name>
        <dbReference type="ChEBI" id="CHEBI:29108"/>
        <label>2</label>
    </ligand>
</feature>
<feature type="region of interest" description="Disordered" evidence="21">
    <location>
        <begin position="794"/>
        <end position="822"/>
    </location>
</feature>
<sequence length="864" mass="98889">MSTRPASAHSRKAWDSGDLGLVDSSSTAGGHSSIVSQSYGMEPGLYGNNKVNQKQAQNLSCCGKVMKAIRSLWATRDTEETKGDRELHVKTTLRELIIYIVFLSVLCVITFGMTSPSMYYYTKAMTDLFVDSTYSGGGSFRTINTVADFWKFAKGPLIDALYWEKWYNEDPIVGDGYIYYENKLLGLPRMRQLKVRNDSCLVHPDFKSSIKQCFDDYSEINEDRATTFGKPAEIEKAFVYQTKKELDGSTYWGQLTSYSGGGYVQDLSKTKNETTRIIDALFDNLWIDRGTRVVFIDFTVYNANINLFCVVRLVVEFPPTGGALSSVQFSTVKLIRYVNSLDYFVMACEAIFVLFILYYIIEETIEIKKHKFSYFKGFWNILDMLVIFISTLCIAFNVYRTIAVSEKLKSLLAKGDIYAQFEFLAFCQVQFNNAIAITVFLAWIKIFKYISFNKTMTQLSSTLGKCAKDLAGFAVMFFIIFLAFTQLGYLIFGTQIKDFSSFEDSFFTLFRIILGDFDFVQLEAADRVLGPIFFFLYVFFVFFVLLNMFLAIINDTYSEVKGDIANQKNEFEMGDYFKRGYQRMVDKLNFKRDKIVDIQRALQSADINQDNHLDFDEWRQDMKSRGYADGEIEAMFAKYDVDGDRVLDEEEQRRMQADLSEQKAALTKEYDELEEKAGNQGRHCSSRMSYQDDSGEDSDDEDNGSKLSRSGRVTNGVSYEEFTVLSRRVDRMEHSIGSIVSKIDAVLVKLEAMEKAKIKRRETMAKMLDSITESTGNSDEMKRDQMEKLVREELERWDSEASISQPNGRGGSPGSSSGPDQDLDKIHLKCKPCFAGKFPHVDCHRVIWNYKTKCTNSKMHPEQE</sequence>
<evidence type="ECO:0000256" key="9">
    <source>
        <dbReference type="ARBA" id="ARBA00022837"/>
    </source>
</evidence>
<evidence type="ECO:0000256" key="11">
    <source>
        <dbReference type="ARBA" id="ARBA00023054"/>
    </source>
</evidence>
<keyword evidence="18" id="KW-0968">Cytoplasmic vesicle</keyword>
<dbReference type="Pfam" id="PF20519">
    <property type="entry name" value="Polycystin_dom"/>
    <property type="match status" value="1"/>
</dbReference>
<keyword evidence="9 19" id="KW-0106">Calcium</keyword>
<feature type="transmembrane region" description="Helical" evidence="22">
    <location>
        <begin position="381"/>
        <end position="403"/>
    </location>
</feature>
<evidence type="ECO:0000256" key="8">
    <source>
        <dbReference type="ARBA" id="ARBA00022692"/>
    </source>
</evidence>
<proteinExistence type="inferred from homology"/>
<keyword evidence="16" id="KW-0966">Cell projection</keyword>
<dbReference type="OrthoDB" id="444119at2759"/>
<feature type="transmembrane region" description="Helical" evidence="22">
    <location>
        <begin position="343"/>
        <end position="361"/>
    </location>
</feature>
<evidence type="ECO:0000256" key="1">
    <source>
        <dbReference type="ARBA" id="ARBA00004138"/>
    </source>
</evidence>
<evidence type="ECO:0000256" key="10">
    <source>
        <dbReference type="ARBA" id="ARBA00022989"/>
    </source>
</evidence>
<feature type="transmembrane region" description="Helical" evidence="22">
    <location>
        <begin position="470"/>
        <end position="492"/>
    </location>
</feature>
<evidence type="ECO:0000256" key="20">
    <source>
        <dbReference type="PIRSR" id="PIRSR603915-2"/>
    </source>
</evidence>
<keyword evidence="13 22" id="KW-0472">Membrane</keyword>
<keyword evidence="12 19" id="KW-0406">Ion transport</keyword>
<dbReference type="InterPro" id="IPR018247">
    <property type="entry name" value="EF_Hand_1_Ca_BS"/>
</dbReference>
<evidence type="ECO:0000259" key="23">
    <source>
        <dbReference type="PROSITE" id="PS50222"/>
    </source>
</evidence>
<feature type="transmembrane region" description="Helical" evidence="22">
    <location>
        <begin position="96"/>
        <end position="121"/>
    </location>
</feature>
<evidence type="ECO:0000256" key="7">
    <source>
        <dbReference type="ARBA" id="ARBA00022673"/>
    </source>
</evidence>
<evidence type="ECO:0000256" key="16">
    <source>
        <dbReference type="ARBA" id="ARBA00023273"/>
    </source>
</evidence>
<feature type="transmembrane region" description="Helical" evidence="22">
    <location>
        <begin position="423"/>
        <end position="444"/>
    </location>
</feature>
<dbReference type="InterPro" id="IPR013122">
    <property type="entry name" value="PKD1_2_channel"/>
</dbReference>
<feature type="domain" description="EF-hand" evidence="23">
    <location>
        <begin position="593"/>
        <end position="628"/>
    </location>
</feature>
<feature type="compositionally biased region" description="Acidic residues" evidence="21">
    <location>
        <begin position="693"/>
        <end position="702"/>
    </location>
</feature>
<dbReference type="GO" id="GO:0005886">
    <property type="term" value="C:plasma membrane"/>
    <property type="evidence" value="ECO:0007669"/>
    <property type="project" value="UniProtKB-SubCell"/>
</dbReference>
<dbReference type="InterPro" id="IPR046791">
    <property type="entry name" value="Polycystin_dom"/>
</dbReference>
<dbReference type="FunFam" id="1.10.287.70:FF:000055">
    <property type="entry name" value="Polycystic kidney disease 2-like 1"/>
    <property type="match status" value="1"/>
</dbReference>
<keyword evidence="11" id="KW-0175">Coiled coil</keyword>
<evidence type="ECO:0000313" key="25">
    <source>
        <dbReference type="Proteomes" id="UP000597762"/>
    </source>
</evidence>
<organism evidence="24 25">
    <name type="scientific">Acanthosepion pharaonis</name>
    <name type="common">Pharaoh cuttlefish</name>
    <name type="synonym">Sepia pharaonis</name>
    <dbReference type="NCBI Taxonomy" id="158019"/>
    <lineage>
        <taxon>Eukaryota</taxon>
        <taxon>Metazoa</taxon>
        <taxon>Spiralia</taxon>
        <taxon>Lophotrochozoa</taxon>
        <taxon>Mollusca</taxon>
        <taxon>Cephalopoda</taxon>
        <taxon>Coleoidea</taxon>
        <taxon>Decapodiformes</taxon>
        <taxon>Sepiida</taxon>
        <taxon>Sepiina</taxon>
        <taxon>Sepiidae</taxon>
        <taxon>Acanthosepion</taxon>
    </lineage>
</organism>
<name>A0A812CUK4_ACAPH</name>
<keyword evidence="19" id="KW-0109">Calcium transport</keyword>
<feature type="binding site" evidence="19">
    <location>
        <position position="640"/>
    </location>
    <ligand>
        <name>Ca(2+)</name>
        <dbReference type="ChEBI" id="CHEBI:29108"/>
        <label>2</label>
    </ligand>
</feature>
<dbReference type="PRINTS" id="PR01433">
    <property type="entry name" value="POLYCYSTIN2"/>
</dbReference>
<accession>A0A812CUK4</accession>